<proteinExistence type="predicted"/>
<feature type="transmembrane region" description="Helical" evidence="1">
    <location>
        <begin position="46"/>
        <end position="66"/>
    </location>
</feature>
<dbReference type="Proteomes" id="UP000016033">
    <property type="component" value="Unassembled WGS sequence"/>
</dbReference>
<sequence length="346" mass="37838">MIDETATETRVRAKVNRTFVRVPIAVGTVLLIAAIGFTLAGDDLSFFPFLLMLVGGWCFGFAFVNVTLGMVPARNGAILHLGVAIVLGAVLVLMVEFGGDLLDRFPEAVRGVAVVLQLAGIPATGWIWLGLLSRVTDLFARRDAKKKPLPVTPDWEREEGGDGSIVRFPAIELRMRTLTQAIVGIVVVVGLLGVALLIGLDDIVMRMGPRIAIVLMGIVLGLPVYLLFMAILRRRTAQCAVAFGNDELRVRVGDQLHTIPFRRLEFLRWRCRSDYARIEVRGAGVDLSLFAGLATPPRGFSAELPAVPRRVFRRLELAGLILEKARRDEVVTFRSASEPASRAPAH</sequence>
<dbReference type="PATRIC" id="fig|1333857.3.peg.1987"/>
<reference evidence="2 3" key="1">
    <citation type="journal article" date="2013" name="Genome Announc.">
        <title>Whole-genome sequences of five oyster-associated bacteria show potential for crude oil hydrocarbon degradation.</title>
        <authorList>
            <person name="Chauhan A."/>
            <person name="Green S."/>
            <person name="Pathak A."/>
            <person name="Thomas J."/>
            <person name="Venkatramanan R."/>
        </authorList>
    </citation>
    <scope>NUCLEOTIDE SEQUENCE [LARGE SCALE GENOMIC DNA]</scope>
    <source>
        <strain evidence="2 3">MF109</strain>
    </source>
</reference>
<keyword evidence="1" id="KW-1133">Transmembrane helix</keyword>
<feature type="transmembrane region" description="Helical" evidence="1">
    <location>
        <begin position="78"/>
        <end position="99"/>
    </location>
</feature>
<organism evidence="2 3">
    <name type="scientific">Microbacterium maritypicum MF109</name>
    <dbReference type="NCBI Taxonomy" id="1333857"/>
    <lineage>
        <taxon>Bacteria</taxon>
        <taxon>Bacillati</taxon>
        <taxon>Actinomycetota</taxon>
        <taxon>Actinomycetes</taxon>
        <taxon>Micrococcales</taxon>
        <taxon>Microbacteriaceae</taxon>
        <taxon>Microbacterium</taxon>
    </lineage>
</organism>
<evidence type="ECO:0000256" key="1">
    <source>
        <dbReference type="SAM" id="Phobius"/>
    </source>
</evidence>
<comment type="caution">
    <text evidence="2">The sequence shown here is derived from an EMBL/GenBank/DDBJ whole genome shotgun (WGS) entry which is preliminary data.</text>
</comment>
<dbReference type="RefSeq" id="WP_021199951.1">
    <property type="nucleotide sequence ID" value="NZ_ATAO01000188.1"/>
</dbReference>
<dbReference type="AlphaFoldDB" id="T5KLH3"/>
<feature type="transmembrane region" description="Helical" evidence="1">
    <location>
        <begin position="20"/>
        <end position="40"/>
    </location>
</feature>
<dbReference type="EMBL" id="ATAO01000188">
    <property type="protein sequence ID" value="EQM76568.1"/>
    <property type="molecule type" value="Genomic_DNA"/>
</dbReference>
<keyword evidence="1" id="KW-0472">Membrane</keyword>
<feature type="transmembrane region" description="Helical" evidence="1">
    <location>
        <begin position="177"/>
        <end position="199"/>
    </location>
</feature>
<feature type="transmembrane region" description="Helical" evidence="1">
    <location>
        <begin position="211"/>
        <end position="232"/>
    </location>
</feature>
<evidence type="ECO:0000313" key="2">
    <source>
        <dbReference type="EMBL" id="EQM76568.1"/>
    </source>
</evidence>
<accession>T5KLH3</accession>
<feature type="transmembrane region" description="Helical" evidence="1">
    <location>
        <begin position="111"/>
        <end position="132"/>
    </location>
</feature>
<evidence type="ECO:0000313" key="3">
    <source>
        <dbReference type="Proteomes" id="UP000016033"/>
    </source>
</evidence>
<name>T5KLH3_MICMQ</name>
<protein>
    <submittedName>
        <fullName evidence="2">Uncharacterized protein</fullName>
    </submittedName>
</protein>
<keyword evidence="1" id="KW-0812">Transmembrane</keyword>
<gene>
    <name evidence="2" type="ORF">L687_18080</name>
</gene>